<dbReference type="Pfam" id="PF23741">
    <property type="entry name" value="DUF7164"/>
    <property type="match status" value="1"/>
</dbReference>
<comment type="caution">
    <text evidence="2">The sequence shown here is derived from an EMBL/GenBank/DDBJ whole genome shotgun (WGS) entry which is preliminary data.</text>
</comment>
<dbReference type="OrthoDB" id="330499at2759"/>
<dbReference type="AlphaFoldDB" id="A0A835T1B6"/>
<protein>
    <recommendedName>
        <fullName evidence="1">DUF7164 domain-containing protein</fullName>
    </recommendedName>
</protein>
<evidence type="ECO:0000259" key="1">
    <source>
        <dbReference type="Pfam" id="PF23741"/>
    </source>
</evidence>
<dbReference type="InterPro" id="IPR055588">
    <property type="entry name" value="DUF7164"/>
</dbReference>
<name>A0A835T1B6_CHLIN</name>
<dbReference type="Proteomes" id="UP000650467">
    <property type="component" value="Unassembled WGS sequence"/>
</dbReference>
<keyword evidence="3" id="KW-1185">Reference proteome</keyword>
<sequence>MKQPRVIFGYLSEKDWAFIEFLCFTHASWRYVVSMAQPTGYRIDLVVFAERRWLRELASICEVVDLDTAAAAGEDVDVVGGGGGYAQMRRHGNESTCFVVPYPRPPEAVWQNYPFVASYHFLADPRAADLLTRNYGYAMKTDFDCFITATFIQHFPLQFETGQMHYTPLPGTSERLQRVAGDLGLRHRGRHDIGPTWYGDVRTLVALAQASLPVVHHLLDAEFDTHADGSWIQNWVAGEGWPLWSKDMAVMYAPDIVLNHLVDDFVISNKYDVHGDSERYTFSLYHIHCQHGDGNFSKFEFFKHKYYDRDITTGLDFNLVKDYALWLAVSTWRHVVGMQQQAAAAAQQGLQGQQQQQIQQGSWQ</sequence>
<organism evidence="2 3">
    <name type="scientific">Chlamydomonas incerta</name>
    <dbReference type="NCBI Taxonomy" id="51695"/>
    <lineage>
        <taxon>Eukaryota</taxon>
        <taxon>Viridiplantae</taxon>
        <taxon>Chlorophyta</taxon>
        <taxon>core chlorophytes</taxon>
        <taxon>Chlorophyceae</taxon>
        <taxon>CS clade</taxon>
        <taxon>Chlamydomonadales</taxon>
        <taxon>Chlamydomonadaceae</taxon>
        <taxon>Chlamydomonas</taxon>
    </lineage>
</organism>
<dbReference type="EMBL" id="JAEHOC010000017">
    <property type="protein sequence ID" value="KAG2434028.1"/>
    <property type="molecule type" value="Genomic_DNA"/>
</dbReference>
<accession>A0A835T1B6</accession>
<evidence type="ECO:0000313" key="2">
    <source>
        <dbReference type="EMBL" id="KAG2434028.1"/>
    </source>
</evidence>
<feature type="domain" description="DUF7164" evidence="1">
    <location>
        <begin position="10"/>
        <end position="309"/>
    </location>
</feature>
<evidence type="ECO:0000313" key="3">
    <source>
        <dbReference type="Proteomes" id="UP000650467"/>
    </source>
</evidence>
<reference evidence="2" key="1">
    <citation type="journal article" date="2020" name="bioRxiv">
        <title>Comparative genomics of Chlamydomonas.</title>
        <authorList>
            <person name="Craig R.J."/>
            <person name="Hasan A.R."/>
            <person name="Ness R.W."/>
            <person name="Keightley P.D."/>
        </authorList>
    </citation>
    <scope>NUCLEOTIDE SEQUENCE</scope>
    <source>
        <strain evidence="2">SAG 7.73</strain>
    </source>
</reference>
<proteinExistence type="predicted"/>
<gene>
    <name evidence="2" type="ORF">HXX76_007757</name>
</gene>